<evidence type="ECO:0000256" key="12">
    <source>
        <dbReference type="ARBA" id="ARBA00023098"/>
    </source>
</evidence>
<dbReference type="PIRSF" id="PIRSF000848">
    <property type="entry name" value="CDP_diag_ino_3_P"/>
    <property type="match status" value="1"/>
</dbReference>
<sequence length="276" mass="30065">MPPRTRSSGGVSSAHEPGFFGRHANVYLYVPNLIGYFRVVLAAVSLAYAFDNMRLSLVAYFLSFVCDELDGRFARKFNQCSELGKLLDMVTDRLATAGLLMVLSREYPAYFYHCMALVLLDIASHWLQMYSQLLANKTSHKDVDTSAFVLLRLYYTNRIFMGVCCVSAEVLYLAMHAATDAGAGGVGSIKGPLPAGLFNWLGALREVPAPVPGGRVGALGLQAASATAVGQLAFLMFPGWVVKQVANVAQLWGSCQALVAFDFPPEPWRGHGKKSR</sequence>
<evidence type="ECO:0000256" key="15">
    <source>
        <dbReference type="ARBA" id="ARBA00023211"/>
    </source>
</evidence>
<dbReference type="PANTHER" id="PTHR15362">
    <property type="entry name" value="PHOSPHATIDYLINOSITOL SYNTHASE"/>
    <property type="match status" value="1"/>
</dbReference>
<keyword evidence="13 19" id="KW-0472">Membrane</keyword>
<dbReference type="Pfam" id="PF01066">
    <property type="entry name" value="CDP-OH_P_transf"/>
    <property type="match status" value="1"/>
</dbReference>
<keyword evidence="7 18" id="KW-0808">Transferase</keyword>
<keyword evidence="10" id="KW-0460">Magnesium</keyword>
<dbReference type="InterPro" id="IPR014387">
    <property type="entry name" value="CDP_diag_ino_3_P_euk"/>
</dbReference>
<keyword evidence="12" id="KW-0443">Lipid metabolism</keyword>
<comment type="similarity">
    <text evidence="4 18">Belongs to the CDP-alcohol phosphatidyltransferase class-I family.</text>
</comment>
<dbReference type="AlphaFoldDB" id="A0A7S0T031"/>
<comment type="cofactor">
    <cofactor evidence="1">
        <name>Mn(2+)</name>
        <dbReference type="ChEBI" id="CHEBI:29035"/>
    </cofactor>
</comment>
<dbReference type="EC" id="2.7.8.11" evidence="5"/>
<proteinExistence type="inferred from homology"/>
<evidence type="ECO:0000256" key="7">
    <source>
        <dbReference type="ARBA" id="ARBA00022679"/>
    </source>
</evidence>
<dbReference type="PROSITE" id="PS00379">
    <property type="entry name" value="CDP_ALCOHOL_P_TRANSF"/>
    <property type="match status" value="1"/>
</dbReference>
<evidence type="ECO:0000256" key="18">
    <source>
        <dbReference type="RuleBase" id="RU003750"/>
    </source>
</evidence>
<dbReference type="InterPro" id="IPR000462">
    <property type="entry name" value="CDP-OH_P_trans"/>
</dbReference>
<comment type="cofactor">
    <cofactor evidence="2">
        <name>Mg(2+)</name>
        <dbReference type="ChEBI" id="CHEBI:18420"/>
    </cofactor>
</comment>
<dbReference type="EMBL" id="HBFC01030642">
    <property type="protein sequence ID" value="CAD8718192.1"/>
    <property type="molecule type" value="Transcribed_RNA"/>
</dbReference>
<keyword evidence="16" id="KW-1208">Phospholipid metabolism</keyword>
<evidence type="ECO:0000256" key="4">
    <source>
        <dbReference type="ARBA" id="ARBA00010441"/>
    </source>
</evidence>
<name>A0A7S0T031_9CHLO</name>
<dbReference type="GO" id="GO:0046872">
    <property type="term" value="F:metal ion binding"/>
    <property type="evidence" value="ECO:0007669"/>
    <property type="project" value="UniProtKB-KW"/>
</dbReference>
<keyword evidence="8 19" id="KW-0812">Transmembrane</keyword>
<dbReference type="InterPro" id="IPR043130">
    <property type="entry name" value="CDP-OH_PTrfase_TM_dom"/>
</dbReference>
<keyword evidence="6" id="KW-0444">Lipid biosynthesis</keyword>
<dbReference type="PANTHER" id="PTHR15362:SF4">
    <property type="entry name" value="CDP-DIACYLGLYCEROL--INOSITOL 3-PHOSPHATIDYLTRANSFERASE"/>
    <property type="match status" value="1"/>
</dbReference>
<evidence type="ECO:0000256" key="8">
    <source>
        <dbReference type="ARBA" id="ARBA00022692"/>
    </source>
</evidence>
<comment type="catalytic activity">
    <reaction evidence="17">
        <text>a CDP-1,2-diacyl-sn-glycerol + myo-inositol = a 1,2-diacyl-sn-glycero-3-phospho-(1D-myo-inositol) + CMP + H(+)</text>
        <dbReference type="Rhea" id="RHEA:11580"/>
        <dbReference type="ChEBI" id="CHEBI:15378"/>
        <dbReference type="ChEBI" id="CHEBI:17268"/>
        <dbReference type="ChEBI" id="CHEBI:57880"/>
        <dbReference type="ChEBI" id="CHEBI:58332"/>
        <dbReference type="ChEBI" id="CHEBI:60377"/>
        <dbReference type="EC" id="2.7.8.11"/>
    </reaction>
</comment>
<dbReference type="InterPro" id="IPR048254">
    <property type="entry name" value="CDP_ALCOHOL_P_TRANSF_CS"/>
</dbReference>
<reference evidence="20" key="1">
    <citation type="submission" date="2021-01" db="EMBL/GenBank/DDBJ databases">
        <authorList>
            <person name="Corre E."/>
            <person name="Pelletier E."/>
            <person name="Niang G."/>
            <person name="Scheremetjew M."/>
            <person name="Finn R."/>
            <person name="Kale V."/>
            <person name="Holt S."/>
            <person name="Cochrane G."/>
            <person name="Meng A."/>
            <person name="Brown T."/>
            <person name="Cohen L."/>
        </authorList>
    </citation>
    <scope>NUCLEOTIDE SEQUENCE</scope>
    <source>
        <strain evidence="20">SL-175</strain>
    </source>
</reference>
<dbReference type="GO" id="GO:0005794">
    <property type="term" value="C:Golgi apparatus"/>
    <property type="evidence" value="ECO:0007669"/>
    <property type="project" value="TreeGrafter"/>
</dbReference>
<comment type="subcellular location">
    <subcellularLocation>
        <location evidence="3">Membrane</location>
        <topology evidence="3">Multi-pass membrane protein</topology>
    </subcellularLocation>
</comment>
<accession>A0A7S0T031</accession>
<evidence type="ECO:0000256" key="11">
    <source>
        <dbReference type="ARBA" id="ARBA00022989"/>
    </source>
</evidence>
<evidence type="ECO:0000256" key="5">
    <source>
        <dbReference type="ARBA" id="ARBA00013212"/>
    </source>
</evidence>
<evidence type="ECO:0000256" key="9">
    <source>
        <dbReference type="ARBA" id="ARBA00022723"/>
    </source>
</evidence>
<evidence type="ECO:0000256" key="1">
    <source>
        <dbReference type="ARBA" id="ARBA00001936"/>
    </source>
</evidence>
<feature type="transmembrane region" description="Helical" evidence="19">
    <location>
        <begin position="26"/>
        <end position="50"/>
    </location>
</feature>
<dbReference type="GO" id="GO:0016020">
    <property type="term" value="C:membrane"/>
    <property type="evidence" value="ECO:0007669"/>
    <property type="project" value="UniProtKB-SubCell"/>
</dbReference>
<evidence type="ECO:0000256" key="2">
    <source>
        <dbReference type="ARBA" id="ARBA00001946"/>
    </source>
</evidence>
<evidence type="ECO:0000256" key="17">
    <source>
        <dbReference type="ARBA" id="ARBA00050166"/>
    </source>
</evidence>
<dbReference type="Gene3D" id="1.20.120.1760">
    <property type="match status" value="1"/>
</dbReference>
<organism evidence="20">
    <name type="scientific">Mantoniella antarctica</name>
    <dbReference type="NCBI Taxonomy" id="81844"/>
    <lineage>
        <taxon>Eukaryota</taxon>
        <taxon>Viridiplantae</taxon>
        <taxon>Chlorophyta</taxon>
        <taxon>Mamiellophyceae</taxon>
        <taxon>Mamiellales</taxon>
        <taxon>Mamiellaceae</taxon>
        <taxon>Mantoniella</taxon>
    </lineage>
</organism>
<keyword evidence="15" id="KW-0464">Manganese</keyword>
<evidence type="ECO:0000256" key="6">
    <source>
        <dbReference type="ARBA" id="ARBA00022516"/>
    </source>
</evidence>
<keyword evidence="14" id="KW-0594">Phospholipid biosynthesis</keyword>
<evidence type="ECO:0000256" key="14">
    <source>
        <dbReference type="ARBA" id="ARBA00023209"/>
    </source>
</evidence>
<evidence type="ECO:0000256" key="13">
    <source>
        <dbReference type="ARBA" id="ARBA00023136"/>
    </source>
</evidence>
<evidence type="ECO:0000256" key="3">
    <source>
        <dbReference type="ARBA" id="ARBA00004141"/>
    </source>
</evidence>
<dbReference type="GO" id="GO:0003881">
    <property type="term" value="F:CDP-diacylglycerol-inositol 3-phosphatidyltransferase activity"/>
    <property type="evidence" value="ECO:0007669"/>
    <property type="project" value="UniProtKB-EC"/>
</dbReference>
<evidence type="ECO:0000256" key="16">
    <source>
        <dbReference type="ARBA" id="ARBA00023264"/>
    </source>
</evidence>
<protein>
    <recommendedName>
        <fullName evidence="5">CDP-diacylglycerol--inositol 3-phosphatidyltransferase</fullName>
        <ecNumber evidence="5">2.7.8.11</ecNumber>
    </recommendedName>
</protein>
<evidence type="ECO:0000256" key="19">
    <source>
        <dbReference type="SAM" id="Phobius"/>
    </source>
</evidence>
<dbReference type="FunFam" id="1.20.120.1760:FF:000003">
    <property type="entry name" value="CDP-diacylglycerol--inositol 3-phosphatidyltransferase"/>
    <property type="match status" value="1"/>
</dbReference>
<keyword evidence="9" id="KW-0479">Metal-binding</keyword>
<gene>
    <name evidence="20" type="ORF">MANT1106_LOCUS18172</name>
</gene>
<evidence type="ECO:0000313" key="20">
    <source>
        <dbReference type="EMBL" id="CAD8718192.1"/>
    </source>
</evidence>
<evidence type="ECO:0000256" key="10">
    <source>
        <dbReference type="ARBA" id="ARBA00022842"/>
    </source>
</evidence>
<keyword evidence="11 19" id="KW-1133">Transmembrane helix</keyword>
<dbReference type="GO" id="GO:0006661">
    <property type="term" value="P:phosphatidylinositol biosynthetic process"/>
    <property type="evidence" value="ECO:0007669"/>
    <property type="project" value="TreeGrafter"/>
</dbReference>